<evidence type="ECO:0000256" key="2">
    <source>
        <dbReference type="ARBA" id="ARBA00007118"/>
    </source>
</evidence>
<dbReference type="PANTHER" id="PTHR12048:SF0">
    <property type="entry name" value="CCAAT_ENHANCER-BINDING PROTEIN ZETA"/>
    <property type="match status" value="1"/>
</dbReference>
<feature type="region of interest" description="Disordered" evidence="7">
    <location>
        <begin position="710"/>
        <end position="738"/>
    </location>
</feature>
<evidence type="ECO:0000313" key="11">
    <source>
        <dbReference type="Proteomes" id="UP000594454"/>
    </source>
</evidence>
<feature type="compositionally biased region" description="Basic and acidic residues" evidence="7">
    <location>
        <begin position="811"/>
        <end position="820"/>
    </location>
</feature>
<dbReference type="GO" id="GO:0140616">
    <property type="term" value="F:iodotyrosine deiodinase activity"/>
    <property type="evidence" value="ECO:0007669"/>
    <property type="project" value="UniProtKB-ARBA"/>
</dbReference>
<feature type="region of interest" description="Disordered" evidence="7">
    <location>
        <begin position="587"/>
        <end position="609"/>
    </location>
</feature>
<evidence type="ECO:0000256" key="5">
    <source>
        <dbReference type="ARBA" id="ARBA00022643"/>
    </source>
</evidence>
<feature type="compositionally biased region" description="Acidic residues" evidence="7">
    <location>
        <begin position="869"/>
        <end position="890"/>
    </location>
</feature>
<organism evidence="10 11">
    <name type="scientific">Hermetia illucens</name>
    <name type="common">Black soldier fly</name>
    <dbReference type="NCBI Taxonomy" id="343691"/>
    <lineage>
        <taxon>Eukaryota</taxon>
        <taxon>Metazoa</taxon>
        <taxon>Ecdysozoa</taxon>
        <taxon>Arthropoda</taxon>
        <taxon>Hexapoda</taxon>
        <taxon>Insecta</taxon>
        <taxon>Pterygota</taxon>
        <taxon>Neoptera</taxon>
        <taxon>Endopterygota</taxon>
        <taxon>Diptera</taxon>
        <taxon>Brachycera</taxon>
        <taxon>Stratiomyomorpha</taxon>
        <taxon>Stratiomyidae</taxon>
        <taxon>Hermetiinae</taxon>
        <taxon>Hermetia</taxon>
    </lineage>
</organism>
<dbReference type="PANTHER" id="PTHR12048">
    <property type="entry name" value="CCAAT-BINDING FACTOR-RELATED"/>
    <property type="match status" value="1"/>
</dbReference>
<dbReference type="EMBL" id="LR899010">
    <property type="protein sequence ID" value="CAD7083224.1"/>
    <property type="molecule type" value="Genomic_DNA"/>
</dbReference>
<dbReference type="InterPro" id="IPR016024">
    <property type="entry name" value="ARM-type_fold"/>
</dbReference>
<evidence type="ECO:0000256" key="4">
    <source>
        <dbReference type="ARBA" id="ARBA00022630"/>
    </source>
</evidence>
<evidence type="ECO:0000259" key="8">
    <source>
        <dbReference type="Pfam" id="PF00881"/>
    </source>
</evidence>
<accession>A0A7R8UM95</accession>
<feature type="domain" description="CCAAT-binding factor" evidence="9">
    <location>
        <begin position="462"/>
        <end position="675"/>
    </location>
</feature>
<dbReference type="Pfam" id="PF00881">
    <property type="entry name" value="Nitroreductase"/>
    <property type="match status" value="1"/>
</dbReference>
<protein>
    <submittedName>
        <fullName evidence="10">Uncharacterized protein</fullName>
    </submittedName>
</protein>
<gene>
    <name evidence="10" type="ORF">HERILL_LOCUS6197</name>
</gene>
<sequence length="1273" mass="143458">MRANVTGSRPTFRKPGFHKGGKQWNPDKRNFNFKKAPGRYFDKNKPFQKHQQFTPKPPNKAFLPTNKKIIFDDEGEVSKTITAPKKTPRYLEEARREVYPAEEGSVAVNAAPEVEEDGIKWYQHYAQYNTNADLVELKENELNALTSACKLSFESELPHFIKKNPSDAKWLQTALHKGTAKDQVNSGALLVHTNPLANLDSLEILIGLCKVSNRASTEGLFVISELFMEVLIPADRKLLSLSLRGADWKALRSNESIPKETKSKIYAFWHFEAALKELYFEFLKNVQQCLQTGQDPVKNAGIVCVSKLLCHGPEKEQLLLSMLVNKLGDPSNKTAAKALHHLSVVVFKHPNMCGVITNETEKLLFRNNISEQAQHFALCFLSRIAPNGNPDVCTKLVNICFAFFKVLVQRGAVNNKTMQSILRCLQKAIVEAKPIAGSAEIMNKEMQDTIYRLVHLADIQISIQTLSLLLQLISAKGENPDRFYNALYRKMTDLRIGGIGARCASQFFHVIHRAVHLDMNIPRAMAFIKRLLQISMYMPPHMTIGCIIVANKILKVRPELRKIDPLVQLDELPAKVDTDLSRFDDDEDEKYEDVLSDSEAEKKTKGEKEKVEASWHHLKLNKEDSKKEGVQIKDVAETGYDPYHRVAAYAGAQFINRFELTLLQRHFHPTCQVFADLIIAAKGINYYGDPLRDFTLTHFLERFSFKNPKRLNNQDGTKSPYGKSYVPQGGRAQSVHSLTKDNCPEEELFIFNYLEKKRERQVVEKKDKTEDEDVESVDDDEFESYLDSLCKTDATLDDGDDDMDFYKEMNETLKKGDSKSGKKKQKASKADEEDDDSDVEMDDFSGGEEGSISEDEDGEAVGSDGEAIGSDDEGSISLDEADSQQSDEGDDSGKEDSDDDGDSDAGNSEDEEDASMSEDDDYEPSQKKSKGALKTDKQFTKTLKRSSDMSSLFAAADDFAELLEETGKDKQHGTSNAIFNKDKSSAKQLKWEEKRHQNISGKPRFNNKKFGRGGRQTSALIFLRSKRIKRKLPPLQHGAPDSEECDDDSDLTPALEEKEHIPFAGATVTLPGGAKTFYELVNNRRSIRKFSLKPVPREILEYCIRAAGTSPSGAHTEPWTFCLVSSDDIKMQVRDIVEAEEFINYEQRMSKEWTCDLRPLRTNHVKDYLTTAPYLILVFKQTYGLRDDGKRKQHYYNEISTSIAVGILICALQAAGLNSLVTTPLNCGPALRLLLNRPSNEKLLVLLPVGYAADDCTVPDLKRKSLNEILVEY</sequence>
<name>A0A7R8UM95_HERIL</name>
<evidence type="ECO:0000256" key="7">
    <source>
        <dbReference type="SAM" id="MobiDB-lite"/>
    </source>
</evidence>
<comment type="cofactor">
    <cofactor evidence="1">
        <name>FMN</name>
        <dbReference type="ChEBI" id="CHEBI:58210"/>
    </cofactor>
</comment>
<keyword evidence="6" id="KW-0560">Oxidoreductase</keyword>
<evidence type="ECO:0000256" key="6">
    <source>
        <dbReference type="ARBA" id="ARBA00023002"/>
    </source>
</evidence>
<dbReference type="Gene3D" id="3.40.109.10">
    <property type="entry name" value="NADH Oxidase"/>
    <property type="match status" value="1"/>
</dbReference>
<dbReference type="InterPro" id="IPR005612">
    <property type="entry name" value="CCAAT-binding_factor"/>
</dbReference>
<dbReference type="Pfam" id="PF03914">
    <property type="entry name" value="CBF"/>
    <property type="match status" value="1"/>
</dbReference>
<feature type="compositionally biased region" description="Acidic residues" evidence="7">
    <location>
        <begin position="896"/>
        <end position="923"/>
    </location>
</feature>
<proteinExistence type="inferred from homology"/>
<dbReference type="InterPro" id="IPR000415">
    <property type="entry name" value="Nitroreductase-like"/>
</dbReference>
<feature type="region of interest" description="Disordered" evidence="7">
    <location>
        <begin position="761"/>
        <end position="780"/>
    </location>
</feature>
<dbReference type="InParanoid" id="A0A7R8UM95"/>
<dbReference type="FunFam" id="3.40.109.10:FF:000004">
    <property type="entry name" value="Iodotyrosine deiodinase 1"/>
    <property type="match status" value="1"/>
</dbReference>
<dbReference type="InterPro" id="IPR029479">
    <property type="entry name" value="Nitroreductase"/>
</dbReference>
<dbReference type="InterPro" id="IPR040155">
    <property type="entry name" value="CEBPZ/Mak21-like"/>
</dbReference>
<feature type="compositionally biased region" description="Acidic residues" evidence="7">
    <location>
        <begin position="770"/>
        <end position="780"/>
    </location>
</feature>
<feature type="compositionally biased region" description="Basic and acidic residues" evidence="7">
    <location>
        <begin position="599"/>
        <end position="609"/>
    </location>
</feature>
<dbReference type="SUPFAM" id="SSF55469">
    <property type="entry name" value="FMN-dependent nitroreductase-like"/>
    <property type="match status" value="1"/>
</dbReference>
<evidence type="ECO:0000259" key="9">
    <source>
        <dbReference type="Pfam" id="PF03914"/>
    </source>
</evidence>
<comment type="similarity">
    <text evidence="2">Belongs to the nitroreductase family.</text>
</comment>
<dbReference type="Proteomes" id="UP000594454">
    <property type="component" value="Chromosome 2"/>
</dbReference>
<evidence type="ECO:0000256" key="3">
    <source>
        <dbReference type="ARBA" id="ARBA00007797"/>
    </source>
</evidence>
<feature type="compositionally biased region" description="Acidic residues" evidence="7">
    <location>
        <begin position="587"/>
        <end position="598"/>
    </location>
</feature>
<feature type="compositionally biased region" description="Acidic residues" evidence="7">
    <location>
        <begin position="831"/>
        <end position="859"/>
    </location>
</feature>
<dbReference type="GO" id="GO:0005634">
    <property type="term" value="C:nucleus"/>
    <property type="evidence" value="ECO:0007669"/>
    <property type="project" value="TreeGrafter"/>
</dbReference>
<dbReference type="GO" id="GO:0032553">
    <property type="term" value="F:ribonucleotide binding"/>
    <property type="evidence" value="ECO:0007669"/>
    <property type="project" value="UniProtKB-ARBA"/>
</dbReference>
<dbReference type="CDD" id="cd02144">
    <property type="entry name" value="iodotyrosine_dehalogenase"/>
    <property type="match status" value="1"/>
</dbReference>
<keyword evidence="5" id="KW-0288">FMN</keyword>
<comment type="similarity">
    <text evidence="3">Belongs to the CBF/MAK21 family.</text>
</comment>
<reference evidence="10 11" key="1">
    <citation type="submission" date="2020-11" db="EMBL/GenBank/DDBJ databases">
        <authorList>
            <person name="Wallbank WR R."/>
            <person name="Pardo Diaz C."/>
            <person name="Kozak K."/>
            <person name="Martin S."/>
            <person name="Jiggins C."/>
            <person name="Moest M."/>
            <person name="Warren A I."/>
            <person name="Generalovic N T."/>
            <person name="Byers J.R.P. K."/>
            <person name="Montejo-Kovacevich G."/>
            <person name="Yen C E."/>
        </authorList>
    </citation>
    <scope>NUCLEOTIDE SEQUENCE [LARGE SCALE GENOMIC DNA]</scope>
</reference>
<keyword evidence="4" id="KW-0285">Flavoprotein</keyword>
<feature type="domain" description="Nitroreductase" evidence="8">
    <location>
        <begin position="1083"/>
        <end position="1251"/>
    </location>
</feature>
<evidence type="ECO:0000256" key="1">
    <source>
        <dbReference type="ARBA" id="ARBA00001917"/>
    </source>
</evidence>
<dbReference type="OrthoDB" id="28947at2759"/>
<keyword evidence="11" id="KW-1185">Reference proteome</keyword>
<dbReference type="FunCoup" id="A0A7R8UM95">
    <property type="interactions" value="1360"/>
</dbReference>
<dbReference type="AlphaFoldDB" id="A0A7R8UM95"/>
<feature type="region of interest" description="Disordered" evidence="7">
    <location>
        <begin position="1"/>
        <end position="30"/>
    </location>
</feature>
<feature type="region of interest" description="Disordered" evidence="7">
    <location>
        <begin position="811"/>
        <end position="947"/>
    </location>
</feature>
<evidence type="ECO:0000313" key="10">
    <source>
        <dbReference type="EMBL" id="CAD7083224.1"/>
    </source>
</evidence>
<dbReference type="SUPFAM" id="SSF48371">
    <property type="entry name" value="ARM repeat"/>
    <property type="match status" value="1"/>
</dbReference>
<feature type="compositionally biased region" description="Basic residues" evidence="7">
    <location>
        <begin position="11"/>
        <end position="21"/>
    </location>
</feature>